<feature type="transmembrane region" description="Helical" evidence="1">
    <location>
        <begin position="163"/>
        <end position="181"/>
    </location>
</feature>
<protein>
    <submittedName>
        <fullName evidence="2">Uncharacterized protein</fullName>
    </submittedName>
</protein>
<keyword evidence="1" id="KW-0812">Transmembrane</keyword>
<feature type="transmembrane region" description="Helical" evidence="1">
    <location>
        <begin position="29"/>
        <end position="50"/>
    </location>
</feature>
<organism evidence="2 3">
    <name type="scientific">Candidatus Thiodiazotropha taylori</name>
    <dbReference type="NCBI Taxonomy" id="2792791"/>
    <lineage>
        <taxon>Bacteria</taxon>
        <taxon>Pseudomonadati</taxon>
        <taxon>Pseudomonadota</taxon>
        <taxon>Gammaproteobacteria</taxon>
        <taxon>Chromatiales</taxon>
        <taxon>Sedimenticolaceae</taxon>
        <taxon>Candidatus Thiodiazotropha</taxon>
    </lineage>
</organism>
<feature type="transmembrane region" description="Helical" evidence="1">
    <location>
        <begin position="213"/>
        <end position="230"/>
    </location>
</feature>
<evidence type="ECO:0000313" key="2">
    <source>
        <dbReference type="EMBL" id="MBT2989530.1"/>
    </source>
</evidence>
<feature type="transmembrane region" description="Helical" evidence="1">
    <location>
        <begin position="591"/>
        <end position="611"/>
    </location>
</feature>
<dbReference type="Proteomes" id="UP000770889">
    <property type="component" value="Unassembled WGS sequence"/>
</dbReference>
<name>A0A944M9F4_9GAMM</name>
<feature type="transmembrane region" description="Helical" evidence="1">
    <location>
        <begin position="242"/>
        <end position="263"/>
    </location>
</feature>
<reference evidence="2 3" key="1">
    <citation type="submission" date="2021-05" db="EMBL/GenBank/DDBJ databases">
        <title>Genetic and Functional Diversity in Clade A Lucinid endosymbionts from the Bahamas.</title>
        <authorList>
            <person name="Giani N.M."/>
            <person name="Engel A.S."/>
            <person name="Campbell B.J."/>
        </authorList>
    </citation>
    <scope>NUCLEOTIDE SEQUENCE [LARGE SCALE GENOMIC DNA]</scope>
    <source>
        <strain evidence="2">LUC16012Gg_MoonRockCtena</strain>
    </source>
</reference>
<sequence>MFDITVQGAINKPMVSEILKTQLMSERSYLGTAGRFGIALLLVILALVLMRYCLTAGLPLTAHAHGIHDDALFIRLAESIVSGEWLGEYDKLTLVKAPLYPLYIAANYLLGLQFKTMEHAIYIVACVIVYLALVKARVSPYLALVPFILLLFNPYHHGSVERGWFYAALVFLVIAGFYYMIAMRSVSGRIRSSHSFLLGLGLASLYLSREETIWLYPLLLVAFALLFYQPGRYGVLQSMSKVVPILLLGMAIPIAAVLSANYVKYGHFGIKDSAVKEFKTAFKLMKSVRTNEEKPFVDVTHQSLTQMFKVSPALAGFQHHLQGGLGKQWGGLMCKRHAEACNEIGGGYIFWALRDALAAEGYYQSPEKMKSVYGEISIELQQGCNSGQLDCSRIVWPLRYPVRIDRIDDYLAKLPDFVTYMVSGLHGRLPGYGSAHGPEERLEVFKKLSNTSIRPKAQQHHYSVSGWLISDSQEKYIAIVPKPFAAYSNRFSLQSSKDVQRHFIDNADSGLSRFKVEGPCTGGQCELLIMSGGEHTKLDQELIRAGADLKRGGLHLHIDSVKQVENKQQLFWVDQLKIDAFKEIGALYNHLLVYLSLFATLVFVVACFAFLFRNYRSLLLGGALIAVLGMAARLGVLALFDDFTQSPVVGQFRHFIPVMPLLLFYIGLNFLILFELPAALRKSTAAGVQTNPVDPGDGTFIRSQI</sequence>
<comment type="caution">
    <text evidence="2">The sequence shown here is derived from an EMBL/GenBank/DDBJ whole genome shotgun (WGS) entry which is preliminary data.</text>
</comment>
<evidence type="ECO:0000256" key="1">
    <source>
        <dbReference type="SAM" id="Phobius"/>
    </source>
</evidence>
<proteinExistence type="predicted"/>
<evidence type="ECO:0000313" key="3">
    <source>
        <dbReference type="Proteomes" id="UP000770889"/>
    </source>
</evidence>
<feature type="transmembrane region" description="Helical" evidence="1">
    <location>
        <begin position="188"/>
        <end position="207"/>
    </location>
</feature>
<gene>
    <name evidence="2" type="ORF">KME65_11255</name>
</gene>
<feature type="transmembrane region" description="Helical" evidence="1">
    <location>
        <begin position="618"/>
        <end position="640"/>
    </location>
</feature>
<accession>A0A944M9F4</accession>
<dbReference type="EMBL" id="JAHHGM010000009">
    <property type="protein sequence ID" value="MBT2989530.1"/>
    <property type="molecule type" value="Genomic_DNA"/>
</dbReference>
<keyword evidence="1" id="KW-1133">Transmembrane helix</keyword>
<feature type="transmembrane region" description="Helical" evidence="1">
    <location>
        <begin position="652"/>
        <end position="674"/>
    </location>
</feature>
<dbReference type="AlphaFoldDB" id="A0A944M9F4"/>
<keyword evidence="1" id="KW-0472">Membrane</keyword>